<accession>A0A0F9L811</accession>
<dbReference type="AlphaFoldDB" id="A0A0F9L811"/>
<feature type="non-terminal residue" evidence="1">
    <location>
        <position position="1"/>
    </location>
</feature>
<sequence length="119" mass="14046">SLCLWFIYRQKVRNNQSGFRAFNSKYVKIFNNIKDTKFGLCTQMIYKAAEHGLRVSEIPIKMNVRQYGSSRVDLFKIIISISYCILIYSVKRFKLNRFIPSRVLVILKNKIALLINKFT</sequence>
<evidence type="ECO:0008006" key="2">
    <source>
        <dbReference type="Google" id="ProtNLM"/>
    </source>
</evidence>
<proteinExistence type="predicted"/>
<protein>
    <recommendedName>
        <fullName evidence="2">Glycosyltransferase 2-like domain-containing protein</fullName>
    </recommendedName>
</protein>
<comment type="caution">
    <text evidence="1">The sequence shown here is derived from an EMBL/GenBank/DDBJ whole genome shotgun (WGS) entry which is preliminary data.</text>
</comment>
<gene>
    <name evidence="1" type="ORF">LCGC14_1307810</name>
</gene>
<evidence type="ECO:0000313" key="1">
    <source>
        <dbReference type="EMBL" id="KKM83591.1"/>
    </source>
</evidence>
<reference evidence="1" key="1">
    <citation type="journal article" date="2015" name="Nature">
        <title>Complex archaea that bridge the gap between prokaryotes and eukaryotes.</title>
        <authorList>
            <person name="Spang A."/>
            <person name="Saw J.H."/>
            <person name="Jorgensen S.L."/>
            <person name="Zaremba-Niedzwiedzka K."/>
            <person name="Martijn J."/>
            <person name="Lind A.E."/>
            <person name="van Eijk R."/>
            <person name="Schleper C."/>
            <person name="Guy L."/>
            <person name="Ettema T.J."/>
        </authorList>
    </citation>
    <scope>NUCLEOTIDE SEQUENCE</scope>
</reference>
<dbReference type="EMBL" id="LAZR01007689">
    <property type="protein sequence ID" value="KKM83591.1"/>
    <property type="molecule type" value="Genomic_DNA"/>
</dbReference>
<name>A0A0F9L811_9ZZZZ</name>
<organism evidence="1">
    <name type="scientific">marine sediment metagenome</name>
    <dbReference type="NCBI Taxonomy" id="412755"/>
    <lineage>
        <taxon>unclassified sequences</taxon>
        <taxon>metagenomes</taxon>
        <taxon>ecological metagenomes</taxon>
    </lineage>
</organism>